<dbReference type="EMBL" id="AP025628">
    <property type="protein sequence ID" value="BDG59912.1"/>
    <property type="molecule type" value="Genomic_DNA"/>
</dbReference>
<keyword evidence="3" id="KW-1185">Reference proteome</keyword>
<organism evidence="2 3">
    <name type="scientific">Caldinitratiruptor microaerophilus</name>
    <dbReference type="NCBI Taxonomy" id="671077"/>
    <lineage>
        <taxon>Bacteria</taxon>
        <taxon>Bacillati</taxon>
        <taxon>Bacillota</taxon>
        <taxon>Clostridia</taxon>
        <taxon>Eubacteriales</taxon>
        <taxon>Symbiobacteriaceae</taxon>
        <taxon>Caldinitratiruptor</taxon>
    </lineage>
</organism>
<protein>
    <submittedName>
        <fullName evidence="2">Uncharacterized protein</fullName>
    </submittedName>
</protein>
<dbReference type="RefSeq" id="WP_264843991.1">
    <property type="nucleotide sequence ID" value="NZ_AP025628.1"/>
</dbReference>
<accession>A0AA35CIT5</accession>
<sequence>MDTVKAQMEAFREGYRAGWRTGARGALDLVARLLDSGAGPTQALFEAARQVDGMQFPDPEPPADQADQNDVQQDSGDAEAPRALRQRRLRIRRR</sequence>
<evidence type="ECO:0000313" key="2">
    <source>
        <dbReference type="EMBL" id="BDG59912.1"/>
    </source>
</evidence>
<reference evidence="2" key="1">
    <citation type="submission" date="2022-03" db="EMBL/GenBank/DDBJ databases">
        <title>Complete genome sequence of Caldinitratiruptor microaerophilus.</title>
        <authorList>
            <person name="Mukaiyama R."/>
            <person name="Nishiyama T."/>
            <person name="Ueda K."/>
        </authorList>
    </citation>
    <scope>NUCLEOTIDE SEQUENCE</scope>
    <source>
        <strain evidence="2">JCM 16183</strain>
    </source>
</reference>
<feature type="compositionally biased region" description="Low complexity" evidence="1">
    <location>
        <begin position="63"/>
        <end position="74"/>
    </location>
</feature>
<evidence type="ECO:0000313" key="3">
    <source>
        <dbReference type="Proteomes" id="UP001163687"/>
    </source>
</evidence>
<feature type="region of interest" description="Disordered" evidence="1">
    <location>
        <begin position="53"/>
        <end position="94"/>
    </location>
</feature>
<evidence type="ECO:0000256" key="1">
    <source>
        <dbReference type="SAM" id="MobiDB-lite"/>
    </source>
</evidence>
<feature type="compositionally biased region" description="Basic residues" evidence="1">
    <location>
        <begin position="84"/>
        <end position="94"/>
    </location>
</feature>
<dbReference type="KEGG" id="cmic:caldi_10020"/>
<dbReference type="AlphaFoldDB" id="A0AA35CIT5"/>
<proteinExistence type="predicted"/>
<dbReference type="Proteomes" id="UP001163687">
    <property type="component" value="Chromosome"/>
</dbReference>
<name>A0AA35CIT5_9FIRM</name>
<gene>
    <name evidence="2" type="ORF">caldi_10020</name>
</gene>